<protein>
    <submittedName>
        <fullName evidence="3">IS5 family transposase</fullName>
    </submittedName>
</protein>
<dbReference type="PANTHER" id="PTHR30007">
    <property type="entry name" value="PHP DOMAIN PROTEIN"/>
    <property type="match status" value="1"/>
</dbReference>
<organism evidence="3 4">
    <name type="scientific">Rhodovulum sulfidophilum</name>
    <name type="common">Rhodobacter sulfidophilus</name>
    <dbReference type="NCBI Taxonomy" id="35806"/>
    <lineage>
        <taxon>Bacteria</taxon>
        <taxon>Pseudomonadati</taxon>
        <taxon>Pseudomonadota</taxon>
        <taxon>Alphaproteobacteria</taxon>
        <taxon>Rhodobacterales</taxon>
        <taxon>Paracoccaceae</taxon>
        <taxon>Rhodovulum</taxon>
    </lineage>
</organism>
<comment type="caution">
    <text evidence="3">The sequence shown here is derived from an EMBL/GenBank/DDBJ whole genome shotgun (WGS) entry which is preliminary data.</text>
</comment>
<gene>
    <name evidence="3" type="ORF">DI556_13000</name>
</gene>
<dbReference type="GO" id="GO:0004803">
    <property type="term" value="F:transposase activity"/>
    <property type="evidence" value="ECO:0007669"/>
    <property type="project" value="InterPro"/>
</dbReference>
<feature type="domain" description="Transposase IS4-like" evidence="1">
    <location>
        <begin position="102"/>
        <end position="256"/>
    </location>
</feature>
<evidence type="ECO:0000259" key="2">
    <source>
        <dbReference type="Pfam" id="PF13340"/>
    </source>
</evidence>
<sequence length="262" mass="30248">MPKRRRSRYPSDLTDSQWAVVAPMIPDAAPGGRPRKAEKREIVEAILYLLRAGCAWRLLPHDFPPWQTVYHYLRRWEREGVWAGVLHTLVMADRERAGREASPSAAIVDSQTVRTADKGGFKGYDAGKRIHGRKRHILTDTDGRLLAVEVHGADVQDRDGAKGVLKRSRRRFPFVERVFADGGYAGKLVSWAKDKTHVVLEIVRRMPWMKGFVVIRRRWVVERTFAWIMKCRRLARDYEQLTRTSETLITIAAIATLVRRWP</sequence>
<dbReference type="Pfam" id="PF13340">
    <property type="entry name" value="DUF4096"/>
    <property type="match status" value="1"/>
</dbReference>
<feature type="domain" description="Insertion element IS402-like" evidence="2">
    <location>
        <begin position="13"/>
        <end position="85"/>
    </location>
</feature>
<dbReference type="InterPro" id="IPR025161">
    <property type="entry name" value="IS402-like_dom"/>
</dbReference>
<name>A0A2W5QBE6_RHOSU</name>
<dbReference type="GO" id="GO:0006313">
    <property type="term" value="P:DNA transposition"/>
    <property type="evidence" value="ECO:0007669"/>
    <property type="project" value="InterPro"/>
</dbReference>
<dbReference type="InterPro" id="IPR002559">
    <property type="entry name" value="Transposase_11"/>
</dbReference>
<evidence type="ECO:0000259" key="1">
    <source>
        <dbReference type="Pfam" id="PF01609"/>
    </source>
</evidence>
<dbReference type="NCBIfam" id="NF033580">
    <property type="entry name" value="transpos_IS5_3"/>
    <property type="match status" value="1"/>
</dbReference>
<dbReference type="EMBL" id="QFPW01000010">
    <property type="protein sequence ID" value="PZQ48730.1"/>
    <property type="molecule type" value="Genomic_DNA"/>
</dbReference>
<dbReference type="Proteomes" id="UP000249185">
    <property type="component" value="Unassembled WGS sequence"/>
</dbReference>
<accession>A0A2W5QBE6</accession>
<evidence type="ECO:0000313" key="3">
    <source>
        <dbReference type="EMBL" id="PZQ48730.1"/>
    </source>
</evidence>
<reference evidence="3 4" key="1">
    <citation type="submission" date="2017-08" db="EMBL/GenBank/DDBJ databases">
        <title>Infants hospitalized years apart are colonized by the same room-sourced microbial strains.</title>
        <authorList>
            <person name="Brooks B."/>
            <person name="Olm M.R."/>
            <person name="Firek B.A."/>
            <person name="Baker R."/>
            <person name="Thomas B.C."/>
            <person name="Morowitz M.J."/>
            <person name="Banfield J.F."/>
        </authorList>
    </citation>
    <scope>NUCLEOTIDE SEQUENCE [LARGE SCALE GENOMIC DNA]</scope>
    <source>
        <strain evidence="3">S2_005_002_R2_34</strain>
    </source>
</reference>
<dbReference type="Pfam" id="PF01609">
    <property type="entry name" value="DDE_Tnp_1"/>
    <property type="match status" value="1"/>
</dbReference>
<dbReference type="PANTHER" id="PTHR30007:SF0">
    <property type="entry name" value="TRANSPOSASE"/>
    <property type="match status" value="1"/>
</dbReference>
<evidence type="ECO:0000313" key="4">
    <source>
        <dbReference type="Proteomes" id="UP000249185"/>
    </source>
</evidence>
<dbReference type="GO" id="GO:0003677">
    <property type="term" value="F:DNA binding"/>
    <property type="evidence" value="ECO:0007669"/>
    <property type="project" value="InterPro"/>
</dbReference>
<proteinExistence type="predicted"/>
<dbReference type="AlphaFoldDB" id="A0A2W5QBE6"/>